<comment type="similarity">
    <text evidence="2">Belongs to the RecX family.</text>
</comment>
<dbReference type="InterPro" id="IPR036388">
    <property type="entry name" value="WH-like_DNA-bd_sf"/>
</dbReference>
<name>A0A7W6VB26_RHIET</name>
<dbReference type="Pfam" id="PF02631">
    <property type="entry name" value="RecX_HTH2"/>
    <property type="match status" value="1"/>
</dbReference>
<reference evidence="8 9" key="1">
    <citation type="submission" date="2020-08" db="EMBL/GenBank/DDBJ databases">
        <title>Genomic Encyclopedia of Type Strains, Phase IV (KMG-V): Genome sequencing to study the core and pangenomes of soil and plant-associated prokaryotes.</title>
        <authorList>
            <person name="Whitman W."/>
        </authorList>
    </citation>
    <scope>NUCLEOTIDE SEQUENCE [LARGE SCALE GENOMIC DNA]</scope>
    <source>
        <strain evidence="6 9">SEMIA 471</strain>
        <strain evidence="7 8">SEMIA 489</strain>
    </source>
</reference>
<organism evidence="6 9">
    <name type="scientific">Rhizobium etli</name>
    <dbReference type="NCBI Taxonomy" id="29449"/>
    <lineage>
        <taxon>Bacteria</taxon>
        <taxon>Pseudomonadati</taxon>
        <taxon>Pseudomonadota</taxon>
        <taxon>Alphaproteobacteria</taxon>
        <taxon>Hyphomicrobiales</taxon>
        <taxon>Rhizobiaceae</taxon>
        <taxon>Rhizobium/Agrobacterium group</taxon>
        <taxon>Rhizobium</taxon>
    </lineage>
</organism>
<evidence type="ECO:0000256" key="2">
    <source>
        <dbReference type="ARBA" id="ARBA00009695"/>
    </source>
</evidence>
<evidence type="ECO:0000313" key="7">
    <source>
        <dbReference type="EMBL" id="MBB4536746.1"/>
    </source>
</evidence>
<dbReference type="EMBL" id="JACIID010000007">
    <property type="protein sequence ID" value="MBB4536746.1"/>
    <property type="molecule type" value="Genomic_DNA"/>
</dbReference>
<comment type="caution">
    <text evidence="6">The sequence shown here is derived from an EMBL/GenBank/DDBJ whole genome shotgun (WGS) entry which is preliminary data.</text>
</comment>
<dbReference type="Proteomes" id="UP000523431">
    <property type="component" value="Unassembled WGS sequence"/>
</dbReference>
<sequence>MTDEIVPSDSPTPRMLSWARNSTVYRLERRMMTEKQLFDAITRKAREKFEEISAGQIKAVAEFAVKFAYDNKLIDDSAYAEISTRSAVRGGKSKRAIAQKLAAKGVASDKAQVALEGADDLYAATIFARKRAFGPFRRGELDDKRKAKELSAFARNGFSFEIGKKVFDMSFEDAEEVILSGRL</sequence>
<accession>A0A7W6VB26</accession>
<evidence type="ECO:0000313" key="8">
    <source>
        <dbReference type="Proteomes" id="UP000523431"/>
    </source>
</evidence>
<evidence type="ECO:0000259" key="5">
    <source>
        <dbReference type="Pfam" id="PF02631"/>
    </source>
</evidence>
<gene>
    <name evidence="6" type="ORF">GGE46_003593</name>
    <name evidence="7" type="ORF">GGE57_003503</name>
</gene>
<dbReference type="Proteomes" id="UP000557344">
    <property type="component" value="Unassembled WGS sequence"/>
</dbReference>
<evidence type="ECO:0000313" key="9">
    <source>
        <dbReference type="Proteomes" id="UP000557344"/>
    </source>
</evidence>
<dbReference type="NCBIfam" id="NF001060">
    <property type="entry name" value="PRK00117.4-4"/>
    <property type="match status" value="1"/>
</dbReference>
<evidence type="ECO:0000256" key="3">
    <source>
        <dbReference type="ARBA" id="ARBA00018111"/>
    </source>
</evidence>
<dbReference type="Gene3D" id="1.10.10.10">
    <property type="entry name" value="Winged helix-like DNA-binding domain superfamily/Winged helix DNA-binding domain"/>
    <property type="match status" value="1"/>
</dbReference>
<dbReference type="AlphaFoldDB" id="A0A7W6VB26"/>
<evidence type="ECO:0000256" key="1">
    <source>
        <dbReference type="ARBA" id="ARBA00004496"/>
    </source>
</evidence>
<proteinExistence type="inferred from homology"/>
<dbReference type="RefSeq" id="WP_183842631.1">
    <property type="nucleotide sequence ID" value="NZ_JACIHU010000007.1"/>
</dbReference>
<dbReference type="InterPro" id="IPR053924">
    <property type="entry name" value="RecX_HTH_2nd"/>
</dbReference>
<protein>
    <recommendedName>
        <fullName evidence="3">Regulatory protein RecX</fullName>
    </recommendedName>
</protein>
<dbReference type="GO" id="GO:0005737">
    <property type="term" value="C:cytoplasm"/>
    <property type="evidence" value="ECO:0007669"/>
    <property type="project" value="UniProtKB-SubCell"/>
</dbReference>
<comment type="subcellular location">
    <subcellularLocation>
        <location evidence="1">Cytoplasm</location>
    </subcellularLocation>
</comment>
<evidence type="ECO:0000313" key="6">
    <source>
        <dbReference type="EMBL" id="MBB4481004.1"/>
    </source>
</evidence>
<evidence type="ECO:0000256" key="4">
    <source>
        <dbReference type="ARBA" id="ARBA00022490"/>
    </source>
</evidence>
<dbReference type="EMBL" id="JACIHU010000007">
    <property type="protein sequence ID" value="MBB4481004.1"/>
    <property type="molecule type" value="Genomic_DNA"/>
</dbReference>
<feature type="domain" description="RecX second three-helical" evidence="5">
    <location>
        <begin position="75"/>
        <end position="115"/>
    </location>
</feature>
<keyword evidence="4" id="KW-0963">Cytoplasm</keyword>